<dbReference type="Gramene" id="ONI21831">
    <property type="protein sequence ID" value="ONI21831"/>
    <property type="gene ID" value="PRUPE_2G092200"/>
</dbReference>
<organism evidence="3 4">
    <name type="scientific">Prunus persica</name>
    <name type="common">Peach</name>
    <name type="synonym">Amygdalus persica</name>
    <dbReference type="NCBI Taxonomy" id="3760"/>
    <lineage>
        <taxon>Eukaryota</taxon>
        <taxon>Viridiplantae</taxon>
        <taxon>Streptophyta</taxon>
        <taxon>Embryophyta</taxon>
        <taxon>Tracheophyta</taxon>
        <taxon>Spermatophyta</taxon>
        <taxon>Magnoliopsida</taxon>
        <taxon>eudicotyledons</taxon>
        <taxon>Gunneridae</taxon>
        <taxon>Pentapetalae</taxon>
        <taxon>rosids</taxon>
        <taxon>fabids</taxon>
        <taxon>Rosales</taxon>
        <taxon>Rosaceae</taxon>
        <taxon>Amygdaloideae</taxon>
        <taxon>Amygdaleae</taxon>
        <taxon>Prunus</taxon>
    </lineage>
</organism>
<keyword evidence="2" id="KW-1133">Transmembrane helix</keyword>
<gene>
    <name evidence="3" type="ORF">PRUPE_2G092200</name>
</gene>
<accession>A0A251QDC3</accession>
<name>A0A251QDC3_PRUPE</name>
<evidence type="ECO:0000313" key="4">
    <source>
        <dbReference type="Proteomes" id="UP000006882"/>
    </source>
</evidence>
<sequence>MMKGEPMQGQTIPLSLPSKQRIKPTPISSTTSSYLFTSSFLPFHSHPKLSPYFIYIIIYTSLWLFLIF</sequence>
<protein>
    <submittedName>
        <fullName evidence="3">Uncharacterized protein</fullName>
    </submittedName>
</protein>
<reference evidence="3 4" key="1">
    <citation type="journal article" date="2013" name="Nat. Genet.">
        <title>The high-quality draft genome of peach (Prunus persica) identifies unique patterns of genetic diversity, domestication and genome evolution.</title>
        <authorList>
            <consortium name="International Peach Genome Initiative"/>
            <person name="Verde I."/>
            <person name="Abbott A.G."/>
            <person name="Scalabrin S."/>
            <person name="Jung S."/>
            <person name="Shu S."/>
            <person name="Marroni F."/>
            <person name="Zhebentyayeva T."/>
            <person name="Dettori M.T."/>
            <person name="Grimwood J."/>
            <person name="Cattonaro F."/>
            <person name="Zuccolo A."/>
            <person name="Rossini L."/>
            <person name="Jenkins J."/>
            <person name="Vendramin E."/>
            <person name="Meisel L.A."/>
            <person name="Decroocq V."/>
            <person name="Sosinski B."/>
            <person name="Prochnik S."/>
            <person name="Mitros T."/>
            <person name="Policriti A."/>
            <person name="Cipriani G."/>
            <person name="Dondini L."/>
            <person name="Ficklin S."/>
            <person name="Goodstein D.M."/>
            <person name="Xuan P."/>
            <person name="Del Fabbro C."/>
            <person name="Aramini V."/>
            <person name="Copetti D."/>
            <person name="Gonzalez S."/>
            <person name="Horner D.S."/>
            <person name="Falchi R."/>
            <person name="Lucas S."/>
            <person name="Mica E."/>
            <person name="Maldonado J."/>
            <person name="Lazzari B."/>
            <person name="Bielenberg D."/>
            <person name="Pirona R."/>
            <person name="Miculan M."/>
            <person name="Barakat A."/>
            <person name="Testolin R."/>
            <person name="Stella A."/>
            <person name="Tartarini S."/>
            <person name="Tonutti P."/>
            <person name="Arus P."/>
            <person name="Orellana A."/>
            <person name="Wells C."/>
            <person name="Main D."/>
            <person name="Vizzotto G."/>
            <person name="Silva H."/>
            <person name="Salamini F."/>
            <person name="Schmutz J."/>
            <person name="Morgante M."/>
            <person name="Rokhsar D.S."/>
        </authorList>
    </citation>
    <scope>NUCLEOTIDE SEQUENCE [LARGE SCALE GENOMIC DNA]</scope>
    <source>
        <strain evidence="4">cv. Nemared</strain>
    </source>
</reference>
<feature type="transmembrane region" description="Helical" evidence="2">
    <location>
        <begin position="49"/>
        <end position="67"/>
    </location>
</feature>
<proteinExistence type="predicted"/>
<evidence type="ECO:0000313" key="3">
    <source>
        <dbReference type="EMBL" id="ONI21831.1"/>
    </source>
</evidence>
<dbReference type="EMBL" id="CM007652">
    <property type="protein sequence ID" value="ONI21831.1"/>
    <property type="molecule type" value="Genomic_DNA"/>
</dbReference>
<dbReference type="AlphaFoldDB" id="A0A251QDC3"/>
<evidence type="ECO:0000256" key="1">
    <source>
        <dbReference type="SAM" id="MobiDB-lite"/>
    </source>
</evidence>
<feature type="region of interest" description="Disordered" evidence="1">
    <location>
        <begin position="1"/>
        <end position="25"/>
    </location>
</feature>
<evidence type="ECO:0000256" key="2">
    <source>
        <dbReference type="SAM" id="Phobius"/>
    </source>
</evidence>
<dbReference type="Proteomes" id="UP000006882">
    <property type="component" value="Chromosome G2"/>
</dbReference>
<keyword evidence="2" id="KW-0812">Transmembrane</keyword>
<keyword evidence="2" id="KW-0472">Membrane</keyword>
<keyword evidence="4" id="KW-1185">Reference proteome</keyword>